<proteinExistence type="predicted"/>
<evidence type="ECO:0000256" key="5">
    <source>
        <dbReference type="PROSITE-ProRule" id="PRU00047"/>
    </source>
</evidence>
<dbReference type="PANTHER" id="PTHR42648">
    <property type="entry name" value="TRANSPOSASE, PUTATIVE-RELATED"/>
    <property type="match status" value="1"/>
</dbReference>
<dbReference type="Pfam" id="PF00665">
    <property type="entry name" value="rve"/>
    <property type="match status" value="1"/>
</dbReference>
<gene>
    <name evidence="9" type="ORF">RF55_14898</name>
</gene>
<feature type="compositionally biased region" description="Polar residues" evidence="6">
    <location>
        <begin position="196"/>
        <end position="205"/>
    </location>
</feature>
<evidence type="ECO:0000256" key="2">
    <source>
        <dbReference type="ARBA" id="ARBA00022723"/>
    </source>
</evidence>
<keyword evidence="5" id="KW-0863">Zinc-finger</keyword>
<organism evidence="9 10">
    <name type="scientific">Lasius niger</name>
    <name type="common">Black garden ant</name>
    <dbReference type="NCBI Taxonomy" id="67767"/>
    <lineage>
        <taxon>Eukaryota</taxon>
        <taxon>Metazoa</taxon>
        <taxon>Ecdysozoa</taxon>
        <taxon>Arthropoda</taxon>
        <taxon>Hexapoda</taxon>
        <taxon>Insecta</taxon>
        <taxon>Pterygota</taxon>
        <taxon>Neoptera</taxon>
        <taxon>Endopterygota</taxon>
        <taxon>Hymenoptera</taxon>
        <taxon>Apocrita</taxon>
        <taxon>Aculeata</taxon>
        <taxon>Formicoidea</taxon>
        <taxon>Formicidae</taxon>
        <taxon>Formicinae</taxon>
        <taxon>Lasius</taxon>
        <taxon>Lasius</taxon>
    </lineage>
</organism>
<keyword evidence="5" id="KW-0862">Zinc</keyword>
<dbReference type="InterPro" id="IPR025724">
    <property type="entry name" value="GAG-pre-integrase_dom"/>
</dbReference>
<dbReference type="InterPro" id="IPR036875">
    <property type="entry name" value="Znf_CCHC_sf"/>
</dbReference>
<dbReference type="InterPro" id="IPR043502">
    <property type="entry name" value="DNA/RNA_pol_sf"/>
</dbReference>
<dbReference type="EMBL" id="LBMM01012492">
    <property type="protein sequence ID" value="KMQ86193.1"/>
    <property type="molecule type" value="Genomic_DNA"/>
</dbReference>
<evidence type="ECO:0000259" key="7">
    <source>
        <dbReference type="PROSITE" id="PS50158"/>
    </source>
</evidence>
<keyword evidence="4" id="KW-0378">Hydrolase</keyword>
<dbReference type="Pfam" id="PF07727">
    <property type="entry name" value="RVT_2"/>
    <property type="match status" value="1"/>
</dbReference>
<reference evidence="9 10" key="1">
    <citation type="submission" date="2015-04" db="EMBL/GenBank/DDBJ databases">
        <title>Lasius niger genome sequencing.</title>
        <authorList>
            <person name="Konorov E.A."/>
            <person name="Nikitin M.A."/>
            <person name="Kirill M.V."/>
            <person name="Chang P."/>
        </authorList>
    </citation>
    <scope>NUCLEOTIDE SEQUENCE [LARGE SCALE GENOMIC DNA]</scope>
    <source>
        <tissue evidence="9">Whole</tissue>
    </source>
</reference>
<dbReference type="GO" id="GO:0006508">
    <property type="term" value="P:proteolysis"/>
    <property type="evidence" value="ECO:0007669"/>
    <property type="project" value="UniProtKB-KW"/>
</dbReference>
<feature type="region of interest" description="Disordered" evidence="6">
    <location>
        <begin position="233"/>
        <end position="258"/>
    </location>
</feature>
<feature type="region of interest" description="Disordered" evidence="6">
    <location>
        <begin position="743"/>
        <end position="795"/>
    </location>
</feature>
<dbReference type="InterPro" id="IPR001584">
    <property type="entry name" value="Integrase_cat-core"/>
</dbReference>
<dbReference type="Gene3D" id="3.30.420.10">
    <property type="entry name" value="Ribonuclease H-like superfamily/Ribonuclease H"/>
    <property type="match status" value="1"/>
</dbReference>
<dbReference type="PaxDb" id="67767-A0A0J7K6U3"/>
<dbReference type="InterPro" id="IPR001878">
    <property type="entry name" value="Znf_CCHC"/>
</dbReference>
<evidence type="ECO:0000256" key="6">
    <source>
        <dbReference type="SAM" id="MobiDB-lite"/>
    </source>
</evidence>
<dbReference type="SMART" id="SM00343">
    <property type="entry name" value="ZnF_C2HC"/>
    <property type="match status" value="1"/>
</dbReference>
<dbReference type="InterPro" id="IPR012337">
    <property type="entry name" value="RNaseH-like_sf"/>
</dbReference>
<evidence type="ECO:0000256" key="4">
    <source>
        <dbReference type="ARBA" id="ARBA00022801"/>
    </source>
</evidence>
<name>A0A0J7K6U3_LASNI</name>
<keyword evidence="2" id="KW-0479">Metal-binding</keyword>
<dbReference type="PROSITE" id="PS50994">
    <property type="entry name" value="INTEGRASE"/>
    <property type="match status" value="1"/>
</dbReference>
<dbReference type="InterPro" id="IPR054722">
    <property type="entry name" value="PolX-like_BBD"/>
</dbReference>
<dbReference type="GO" id="GO:0015074">
    <property type="term" value="P:DNA integration"/>
    <property type="evidence" value="ECO:0007669"/>
    <property type="project" value="InterPro"/>
</dbReference>
<dbReference type="GO" id="GO:0042575">
    <property type="term" value="C:DNA polymerase complex"/>
    <property type="evidence" value="ECO:0007669"/>
    <property type="project" value="UniProtKB-ARBA"/>
</dbReference>
<keyword evidence="3" id="KW-0064">Aspartyl protease</keyword>
<dbReference type="Pfam" id="PF14223">
    <property type="entry name" value="Retrotran_gag_2"/>
    <property type="match status" value="1"/>
</dbReference>
<dbReference type="CDD" id="cd09272">
    <property type="entry name" value="RNase_HI_RT_Ty1"/>
    <property type="match status" value="1"/>
</dbReference>
<evidence type="ECO:0000256" key="1">
    <source>
        <dbReference type="ARBA" id="ARBA00022670"/>
    </source>
</evidence>
<dbReference type="STRING" id="67767.A0A0J7K6U3"/>
<dbReference type="SUPFAM" id="SSF57756">
    <property type="entry name" value="Retrovirus zinc finger-like domains"/>
    <property type="match status" value="1"/>
</dbReference>
<feature type="compositionally biased region" description="Basic and acidic residues" evidence="6">
    <location>
        <begin position="243"/>
        <end position="258"/>
    </location>
</feature>
<keyword evidence="1" id="KW-0645">Protease</keyword>
<dbReference type="InterPro" id="IPR057670">
    <property type="entry name" value="SH3_retrovirus"/>
</dbReference>
<dbReference type="GO" id="GO:0071897">
    <property type="term" value="P:DNA biosynthetic process"/>
    <property type="evidence" value="ECO:0007669"/>
    <property type="project" value="UniProtKB-ARBA"/>
</dbReference>
<protein>
    <submittedName>
        <fullName evidence="9">Gag-pol polyprotein</fullName>
    </submittedName>
</protein>
<dbReference type="PROSITE" id="PS50158">
    <property type="entry name" value="ZF_CCHC"/>
    <property type="match status" value="1"/>
</dbReference>
<feature type="region of interest" description="Disordered" evidence="6">
    <location>
        <begin position="189"/>
        <end position="209"/>
    </location>
</feature>
<dbReference type="PANTHER" id="PTHR42648:SF28">
    <property type="entry name" value="TRANSPOSON-ENCODED PROTEIN WITH RIBONUCLEASE H-LIKE AND RETROVIRUS ZINC FINGER-LIKE DOMAINS"/>
    <property type="match status" value="1"/>
</dbReference>
<evidence type="ECO:0000313" key="10">
    <source>
        <dbReference type="Proteomes" id="UP000036403"/>
    </source>
</evidence>
<dbReference type="InterPro" id="IPR013103">
    <property type="entry name" value="RVT_2"/>
</dbReference>
<dbReference type="SUPFAM" id="SSF53098">
    <property type="entry name" value="Ribonuclease H-like"/>
    <property type="match status" value="1"/>
</dbReference>
<dbReference type="Proteomes" id="UP000036403">
    <property type="component" value="Unassembled WGS sequence"/>
</dbReference>
<dbReference type="InterPro" id="IPR036397">
    <property type="entry name" value="RNaseH_sf"/>
</dbReference>
<feature type="compositionally biased region" description="Basic residues" evidence="6">
    <location>
        <begin position="233"/>
        <end position="242"/>
    </location>
</feature>
<feature type="compositionally biased region" description="Acidic residues" evidence="6">
    <location>
        <begin position="784"/>
        <end position="793"/>
    </location>
</feature>
<dbReference type="InterPro" id="IPR039537">
    <property type="entry name" value="Retrotran_Ty1/copia-like"/>
</dbReference>
<dbReference type="GO" id="GO:0004190">
    <property type="term" value="F:aspartic-type endopeptidase activity"/>
    <property type="evidence" value="ECO:0007669"/>
    <property type="project" value="UniProtKB-KW"/>
</dbReference>
<dbReference type="Pfam" id="PF22936">
    <property type="entry name" value="Pol_BBD"/>
    <property type="match status" value="1"/>
</dbReference>
<dbReference type="GO" id="GO:0008270">
    <property type="term" value="F:zinc ion binding"/>
    <property type="evidence" value="ECO:0007669"/>
    <property type="project" value="UniProtKB-KW"/>
</dbReference>
<dbReference type="GO" id="GO:0003676">
    <property type="term" value="F:nucleic acid binding"/>
    <property type="evidence" value="ECO:0007669"/>
    <property type="project" value="InterPro"/>
</dbReference>
<comment type="caution">
    <text evidence="9">The sequence shown here is derived from an EMBL/GenBank/DDBJ whole genome shotgun (WGS) entry which is preliminary data.</text>
</comment>
<dbReference type="Pfam" id="PF25597">
    <property type="entry name" value="SH3_retrovirus"/>
    <property type="match status" value="1"/>
</dbReference>
<dbReference type="OrthoDB" id="7600563at2759"/>
<dbReference type="SUPFAM" id="SSF56672">
    <property type="entry name" value="DNA/RNA polymerases"/>
    <property type="match status" value="1"/>
</dbReference>
<dbReference type="Pfam" id="PF13976">
    <property type="entry name" value="gag_pre-integrs"/>
    <property type="match status" value="1"/>
</dbReference>
<feature type="domain" description="CCHC-type" evidence="7">
    <location>
        <begin position="218"/>
        <end position="232"/>
    </location>
</feature>
<evidence type="ECO:0000256" key="3">
    <source>
        <dbReference type="ARBA" id="ARBA00022750"/>
    </source>
</evidence>
<evidence type="ECO:0000259" key="8">
    <source>
        <dbReference type="PROSITE" id="PS50994"/>
    </source>
</evidence>
<accession>A0A0J7K6U3</accession>
<feature type="domain" description="Integrase catalytic" evidence="8">
    <location>
        <begin position="483"/>
        <end position="663"/>
    </location>
</feature>
<evidence type="ECO:0000313" key="9">
    <source>
        <dbReference type="EMBL" id="KMQ86193.1"/>
    </source>
</evidence>
<keyword evidence="10" id="KW-1185">Reference proteome</keyword>
<sequence length="1343" mass="153971">MAEHITTIKIPQFDGTNFNNWKYRMGILLDERGLRRYIEKNLDDILTTVEAEQRGGIILEEKKCISILVQTIHDGQLEYVKEKRTAKEMFDTLCGIFERKSIASQLLLRRQLLMMKYDESDSITDYFLRFDTMIRELKSTGAKMEELDIVVHLLLTLPKGYDNLVTALETIDQEKLTLEFVKTRLMDEHNKRTGGNVPSRSSESGAMNAKGKSKRVICYGCGKVGHIKAKCKAMKKDHKSKGDRKDPDSATKASEEKHETMCAFRNEEANACDNKQTKDNMNAKTQVQRSNNPSQIRFVLDSGATQHMVNDNRYFDRLEDIDEVQISVAKKNQKISARQRGEILVKTFHDGDSSVKTIQDVLLVKDLKCNLMSIRSLTKKGYRIAFEGDYAYASINGQTKFVAHTNGKLYEVVLHIDKNVFAGISGESNMHKISQVLWHFKLGHLNTFDMKRLINHQMADGIKLDVDVESRFCEPCVMGKQTRSSFPKNKNTCSSRILELIHSDVCGPMPTTAHDGSRYFVTFVDDFSRASKIYCIQRKSEVLEKFKDFVAMVEALHGKKIAKLKADNGGEYTSNEFKQFCKVKGIQMMFTVPYNPEMNSVAERLNRTLQEKATTMLLASGLEPKFWNEAIIAANYIKNRSPTSAVGKQFNYKTPAEIWFQKRPDLSHLRIFGSECYNHIPRNSRSKLEAKSTKCIMLGYAASMGSYRLWDVEHGKVIIGRNVTFNEDSILNRMKLVEISDSEAARTPNKATRNEETIDTSDTSVDKLDSSYEDAEENLKDQDTNEDSIEDSVETTLRKSERIRRAPDRYGEWETNEVHYALSAEQFVEDDPLTIEEARRRDDWPEWKKAIEDEYQSLIKNNTWTLYDLPKDRKAVTNKWVFKLKRKADGEIDKYKARLVVRGFSQRIGFDYNETYAPVAKLVTLRILLAIANRMDFHIHQIDVKSAFLNGKLSEEIYMQQPDGFVNGTKVCKLNKALYGLKQASRVWNDRFNEFMIRIGFARCEADQCLYITVKKEVTCYVLLYVDDLLLLCKDVNMINTVKQLLSREFEMTDVGEANKFLGMYIKQDIKNGTISLNQSQYLENVLRKFDMKNCKSKTTPMEKGLHLKKGDASNGSKQPYRELIGCLTYATITTRPDLCAATGYFSRFQSCFDETHYAHAKHILRYIHGTTDLKLLYQKQESAAVLVGYADADWGGDKNDGKSTSGYVFKVFGNTVSWASRKQGTVSLSSTEAEYVALTEAICEAKWIHKLLNELGINFNGPISIFEDNQSCIRIVEESHELKRIKHINIKYNFIREAILNNEIKIKYISSNEQVANIMTKGLGRNLFLKHRNHLNLVRDII</sequence>